<dbReference type="InterPro" id="IPR052168">
    <property type="entry name" value="Cytochrome_b561_oxidase"/>
</dbReference>
<dbReference type="EMBL" id="FNHG01000002">
    <property type="protein sequence ID" value="SDL74686.1"/>
    <property type="molecule type" value="Genomic_DNA"/>
</dbReference>
<dbReference type="OrthoDB" id="1247465at2"/>
<feature type="transmembrane region" description="Helical" evidence="13">
    <location>
        <begin position="98"/>
        <end position="118"/>
    </location>
</feature>
<dbReference type="Pfam" id="PF01292">
    <property type="entry name" value="Ni_hydr_CYTB"/>
    <property type="match status" value="1"/>
</dbReference>
<keyword evidence="16" id="KW-1185">Reference proteome</keyword>
<feature type="transmembrane region" description="Helical" evidence="13">
    <location>
        <begin position="60"/>
        <end position="78"/>
    </location>
</feature>
<keyword evidence="10" id="KW-0408">Iron</keyword>
<keyword evidence="6 13" id="KW-0812">Transmembrane</keyword>
<evidence type="ECO:0000313" key="16">
    <source>
        <dbReference type="Proteomes" id="UP000199759"/>
    </source>
</evidence>
<keyword evidence="9 13" id="KW-1133">Transmembrane helix</keyword>
<evidence type="ECO:0000256" key="1">
    <source>
        <dbReference type="ARBA" id="ARBA00001970"/>
    </source>
</evidence>
<feature type="transmembrane region" description="Helical" evidence="13">
    <location>
        <begin position="12"/>
        <end position="31"/>
    </location>
</feature>
<evidence type="ECO:0000256" key="11">
    <source>
        <dbReference type="ARBA" id="ARBA00023136"/>
    </source>
</evidence>
<keyword evidence="3" id="KW-0813">Transport</keyword>
<dbReference type="InterPro" id="IPR016174">
    <property type="entry name" value="Di-haem_cyt_TM"/>
</dbReference>
<dbReference type="AlphaFoldDB" id="A0A1G9MK68"/>
<comment type="similarity">
    <text evidence="12">Belongs to the cytochrome b561 family.</text>
</comment>
<dbReference type="PANTHER" id="PTHR30529:SF1">
    <property type="entry name" value="CYTOCHROME B561 HOMOLOG 2"/>
    <property type="match status" value="1"/>
</dbReference>
<feature type="transmembrane region" description="Helical" evidence="13">
    <location>
        <begin position="158"/>
        <end position="177"/>
    </location>
</feature>
<evidence type="ECO:0000256" key="3">
    <source>
        <dbReference type="ARBA" id="ARBA00022448"/>
    </source>
</evidence>
<evidence type="ECO:0000313" key="15">
    <source>
        <dbReference type="EMBL" id="SDL74686.1"/>
    </source>
</evidence>
<evidence type="ECO:0000259" key="14">
    <source>
        <dbReference type="Pfam" id="PF01292"/>
    </source>
</evidence>
<proteinExistence type="inferred from homology"/>
<reference evidence="15 16" key="1">
    <citation type="submission" date="2016-10" db="EMBL/GenBank/DDBJ databases">
        <authorList>
            <person name="de Groot N.N."/>
        </authorList>
    </citation>
    <scope>NUCLEOTIDE SEQUENCE [LARGE SCALE GENOMIC DNA]</scope>
    <source>
        <strain evidence="15 16">DSM 16077</strain>
    </source>
</reference>
<keyword evidence="11 13" id="KW-0472">Membrane</keyword>
<evidence type="ECO:0000256" key="12">
    <source>
        <dbReference type="ARBA" id="ARBA00037975"/>
    </source>
</evidence>
<dbReference type="PANTHER" id="PTHR30529">
    <property type="entry name" value="CYTOCHROME B561"/>
    <property type="match status" value="1"/>
</dbReference>
<accession>A0A1G9MK68</accession>
<keyword evidence="4" id="KW-1003">Cell membrane</keyword>
<evidence type="ECO:0000256" key="10">
    <source>
        <dbReference type="ARBA" id="ARBA00023004"/>
    </source>
</evidence>
<evidence type="ECO:0000256" key="7">
    <source>
        <dbReference type="ARBA" id="ARBA00022723"/>
    </source>
</evidence>
<dbReference type="RefSeq" id="WP_091765940.1">
    <property type="nucleotide sequence ID" value="NZ_FNHG01000002.1"/>
</dbReference>
<organism evidence="15 16">
    <name type="scientific">Maricaulis salignorans</name>
    <dbReference type="NCBI Taxonomy" id="144026"/>
    <lineage>
        <taxon>Bacteria</taxon>
        <taxon>Pseudomonadati</taxon>
        <taxon>Pseudomonadota</taxon>
        <taxon>Alphaproteobacteria</taxon>
        <taxon>Maricaulales</taxon>
        <taxon>Maricaulaceae</taxon>
        <taxon>Maricaulis</taxon>
    </lineage>
</organism>
<dbReference type="GO" id="GO:0022904">
    <property type="term" value="P:respiratory electron transport chain"/>
    <property type="evidence" value="ECO:0007669"/>
    <property type="project" value="InterPro"/>
</dbReference>
<evidence type="ECO:0000256" key="8">
    <source>
        <dbReference type="ARBA" id="ARBA00022982"/>
    </source>
</evidence>
<evidence type="ECO:0000256" key="9">
    <source>
        <dbReference type="ARBA" id="ARBA00022989"/>
    </source>
</evidence>
<evidence type="ECO:0000256" key="4">
    <source>
        <dbReference type="ARBA" id="ARBA00022475"/>
    </source>
</evidence>
<dbReference type="SUPFAM" id="SSF81342">
    <property type="entry name" value="Transmembrane di-heme cytochromes"/>
    <property type="match status" value="1"/>
</dbReference>
<feature type="domain" description="Cytochrome b561 bacterial/Ni-hydrogenase" evidence="14">
    <location>
        <begin position="6"/>
        <end position="189"/>
    </location>
</feature>
<dbReference type="GO" id="GO:0009055">
    <property type="term" value="F:electron transfer activity"/>
    <property type="evidence" value="ECO:0007669"/>
    <property type="project" value="InterPro"/>
</dbReference>
<evidence type="ECO:0000256" key="2">
    <source>
        <dbReference type="ARBA" id="ARBA00004651"/>
    </source>
</evidence>
<comment type="cofactor">
    <cofactor evidence="1">
        <name>heme b</name>
        <dbReference type="ChEBI" id="CHEBI:60344"/>
    </cofactor>
</comment>
<evidence type="ECO:0000256" key="5">
    <source>
        <dbReference type="ARBA" id="ARBA00022617"/>
    </source>
</evidence>
<protein>
    <submittedName>
        <fullName evidence="15">Cytochrome b561</fullName>
    </submittedName>
</protein>
<dbReference type="GO" id="GO:0020037">
    <property type="term" value="F:heme binding"/>
    <property type="evidence" value="ECO:0007669"/>
    <property type="project" value="TreeGrafter"/>
</dbReference>
<gene>
    <name evidence="15" type="ORF">SAMN04488568_10221</name>
</gene>
<keyword evidence="8" id="KW-0249">Electron transport</keyword>
<dbReference type="STRING" id="144026.SAMN04488568_10221"/>
<dbReference type="GO" id="GO:0005886">
    <property type="term" value="C:plasma membrane"/>
    <property type="evidence" value="ECO:0007669"/>
    <property type="project" value="UniProtKB-SubCell"/>
</dbReference>
<name>A0A1G9MK68_9PROT</name>
<dbReference type="InterPro" id="IPR011577">
    <property type="entry name" value="Cyt_b561_bac/Ni-Hgenase"/>
</dbReference>
<dbReference type="GO" id="GO:0046872">
    <property type="term" value="F:metal ion binding"/>
    <property type="evidence" value="ECO:0007669"/>
    <property type="project" value="UniProtKB-KW"/>
</dbReference>
<dbReference type="Gene3D" id="1.20.950.20">
    <property type="entry name" value="Transmembrane di-heme cytochromes, Chain C"/>
    <property type="match status" value="1"/>
</dbReference>
<keyword evidence="7" id="KW-0479">Metal-binding</keyword>
<sequence length="193" mass="21542">MTEATRYTTVAIVLHWVIGILLISMVFYGWYMEDLGHALRDGSGDVSLAEVQFAYNAHKTVGMLVLLLSFGRLAWRLMHKTPSMPAGMKSWEEMVAKATHWAFYGLMIGLPLVGWVAASTTELPTMLFNNPDLILPRLPVSQDHDFHELVGNIHGKGAWVLLVLVGLHFAAAIKHQFIDKDGLMARMLPFLKG</sequence>
<evidence type="ECO:0000256" key="6">
    <source>
        <dbReference type="ARBA" id="ARBA00022692"/>
    </source>
</evidence>
<evidence type="ECO:0000256" key="13">
    <source>
        <dbReference type="SAM" id="Phobius"/>
    </source>
</evidence>
<keyword evidence="5" id="KW-0349">Heme</keyword>
<dbReference type="Proteomes" id="UP000199759">
    <property type="component" value="Unassembled WGS sequence"/>
</dbReference>
<comment type="subcellular location">
    <subcellularLocation>
        <location evidence="2">Cell membrane</location>
        <topology evidence="2">Multi-pass membrane protein</topology>
    </subcellularLocation>
</comment>